<feature type="region of interest" description="Disordered" evidence="1">
    <location>
        <begin position="341"/>
        <end position="368"/>
    </location>
</feature>
<evidence type="ECO:0000313" key="6">
    <source>
        <dbReference type="Proteomes" id="UP000471152"/>
    </source>
</evidence>
<dbReference type="RefSeq" id="WP_163609115.1">
    <property type="nucleotide sequence ID" value="NZ_JAAGWB010000003.1"/>
</dbReference>
<comment type="caution">
    <text evidence="4">The sequence shown here is derived from an EMBL/GenBank/DDBJ whole genome shotgun (WGS) entry which is preliminary data.</text>
</comment>
<feature type="region of interest" description="Disordered" evidence="1">
    <location>
        <begin position="1560"/>
        <end position="1600"/>
    </location>
</feature>
<dbReference type="Gene3D" id="3.40.50.300">
    <property type="entry name" value="P-loop containing nucleotide triphosphate hydrolases"/>
    <property type="match status" value="1"/>
</dbReference>
<evidence type="ECO:0000313" key="4">
    <source>
        <dbReference type="EMBL" id="NEN49503.1"/>
    </source>
</evidence>
<name>A0A6P0H335_9ACTN</name>
<sequence>MGAHPGPPPVPQGTAAGRTAVTVSAVPVVGEVLARLGAPVVTRLTLTGGDRPLRDVRVTVAVTTDDGPLGAPVELRCDLEPGRTVTLTDVPLLLDAGVLAARTAPGIGTVEVVAECDGELVGRAGSPVTVLAAGSWLAAPLPLALETLAAHVQPGDPAVAALVGAATDTLYWRTGDASVAGAASAERVDQTAAAIVEAMRRRGIRAAVPTPDWATLAQPLRTPSQVLEDRIGSSLDTVVVLAAALEHAGLRPLLWICADHAFLGYWRTDRGADQTATTEVTGLADLVHRGEVQLVETTMLTSRAASATFGDLHRIPATTWLTGDRHGVLGVTDVHRARADGVHPLPLRTPGPDRRPAAPQPPADPLALPDGVRDALLELGPGTVALGVRSLRLPTLADLLAAGTALTLLPADQLGAAQRARGIRAGSDLPPHQLAELLERHAGIYTDLPQVAYLPRLRELTARARAAVARTGAAELHLALGSVAWEREGRPVRSPLLLVPVVLTPVPGSDAHRVSAAPGGAPAYNDCLLAELRDRFGVDVPADGTVPDLAADLGALRSALALAGLPHRVEPTADLALVPAAALRTREDAVRAVAEPGRPPLVSTLLHPAPGWARDAEPPTAGTSDLEALADSLPLPADGAQLRAVATALAGETTVLSAAPGTGAVQTVAALTAAAVAESRRVLVVAARPAALAALADRLGTAGLAGRVQDLSGAATPRTSRPAVATTTADLGAARRVLAAHAARLHTPNSAGLSLYRAHGALLHGAPDAPVLPVPEAFVATASARTTAAVRRVLAGLPAVADPTRPRPGHPWGFLDDPELDPVVLADAVVAVDAALALLPPAGPLARVAAAAMQPEDLDAVVTVLSGVPVPLAELDRTGLPDWAETVDQLVAEVAAFVALPHPGLDVALPEALDQPLVELAESARAAAASGRIGRAKRLAAVRELIAPVLLPDAAVDPAELPELTASLLEVQTAMRELATYAGDVAGLRVPWSWNPLLDPGLVERQVARLRELRAAMDRSRPFTPALRRYLDTDPPHDPAAAATVTALRDALAGLLAVVRPTPERWAQWCGTGFVPRWETTQDERAMEEFGLPSLGRWRDLLQQLRLLEAAGLSELRGVLLTGGVAAADAAAAFDRGLAVTSLAERSAAGGPDAGADLDAAVRDHLAAARALRAAVVPGDGQVVLASPDAVARLLPPGADGFDLVVVDGGLPVVAGLGALSRARTAVVVGDPLAAAPGDLATACLAAGVPRRDLTVHHASRDESLVSFADRTYLSGLLATLPSPTGPAVSLRRVPEAVLRGAGELQGTNPAEAHAVVAEVRRRSGRPVTVVTLTEPQRALIEQLLRDHAEPGQVTVAPVTDVPAAEVVLFSLGCAPDADGDLPADFGPLSRPGGERWLAGAVARASREVVVFASFDPAQLRDDATAMTGVRHLRAWLDVLIGAATLPRALAAPDPHREDVAAALRARGLVVRTDVGLSSSRLDLTVAPAETPERPVLAVLLDGPAWAAQPTVADGLPDEALRDRLGWPAVARVWLPAWLADREAVLDRLVAAVEAVPAAVPSPAEEDPGPEVPRVPVPPPAHVPRPATAPAEPVRTTARPSVGPAVLAGERPFVPWTPPSAGSARAFRELDDPAVAAQVRRVLVAGIAAEGPVHRDRLVQLTAAAFGVARVNAERTAEVLALLPDAEAEFRWPEGVDPATWTGFRRQAGFDERPLEHVAPEELGNAMVALCRAGAGMTRDELFARTLAVFGHPRRHPVLVPYLERALATAVRASRVTREPAGPLIIAA</sequence>
<evidence type="ECO:0000313" key="5">
    <source>
        <dbReference type="Proteomes" id="UP000468828"/>
    </source>
</evidence>
<dbReference type="EMBL" id="JAAGWB010000003">
    <property type="protein sequence ID" value="NEN49503.1"/>
    <property type="molecule type" value="Genomic_DNA"/>
</dbReference>
<evidence type="ECO:0000313" key="3">
    <source>
        <dbReference type="EMBL" id="NEK92736.1"/>
    </source>
</evidence>
<reference evidence="4 6" key="2">
    <citation type="submission" date="2020-02" db="EMBL/GenBank/DDBJ databases">
        <title>The WGS of Modestobacter muralis DSM 100205.</title>
        <authorList>
            <person name="Jiang Z."/>
        </authorList>
    </citation>
    <scope>NUCLEOTIDE SEQUENCE [LARGE SCALE GENOMIC DNA]</scope>
    <source>
        <strain evidence="4 6">DSM 100205</strain>
    </source>
</reference>
<dbReference type="Pfam" id="PF18741">
    <property type="entry name" value="MTES_1575"/>
    <property type="match status" value="1"/>
</dbReference>
<dbReference type="EMBL" id="JAAGWH010000003">
    <property type="protein sequence ID" value="NEK92736.1"/>
    <property type="molecule type" value="Genomic_DNA"/>
</dbReference>
<dbReference type="InterPro" id="IPR025103">
    <property type="entry name" value="DUF4011"/>
</dbReference>
<accession>A0A6P0H335</accession>
<proteinExistence type="predicted"/>
<dbReference type="Pfam" id="PF13195">
    <property type="entry name" value="DUF4011"/>
    <property type="match status" value="1"/>
</dbReference>
<dbReference type="SUPFAM" id="SSF52540">
    <property type="entry name" value="P-loop containing nucleoside triphosphate hydrolases"/>
    <property type="match status" value="1"/>
</dbReference>
<evidence type="ECO:0000259" key="2">
    <source>
        <dbReference type="Pfam" id="PF18741"/>
    </source>
</evidence>
<dbReference type="Proteomes" id="UP000468828">
    <property type="component" value="Unassembled WGS sequence"/>
</dbReference>
<feature type="domain" description="Restriction endonuclease type II-like" evidence="2">
    <location>
        <begin position="1458"/>
        <end position="1552"/>
    </location>
</feature>
<feature type="compositionally biased region" description="Pro residues" evidence="1">
    <location>
        <begin position="1570"/>
        <end position="1583"/>
    </location>
</feature>
<organism evidence="4 6">
    <name type="scientific">Modestobacter muralis</name>
    <dbReference type="NCBI Taxonomy" id="1608614"/>
    <lineage>
        <taxon>Bacteria</taxon>
        <taxon>Bacillati</taxon>
        <taxon>Actinomycetota</taxon>
        <taxon>Actinomycetes</taxon>
        <taxon>Geodermatophilales</taxon>
        <taxon>Geodermatophilaceae</taxon>
        <taxon>Modestobacter</taxon>
    </lineage>
</organism>
<dbReference type="InterPro" id="IPR049468">
    <property type="entry name" value="Restrct_endonuc-II-like_dom"/>
</dbReference>
<reference evidence="3 5" key="1">
    <citation type="submission" date="2020-01" db="EMBL/GenBank/DDBJ databases">
        <title>the WGS Modestobacter muralis CPCC 204518.</title>
        <authorList>
            <person name="Jiang Z."/>
        </authorList>
    </citation>
    <scope>NUCLEOTIDE SEQUENCE [LARGE SCALE GENOMIC DNA]</scope>
    <source>
        <strain evidence="3 5">DSM 100205</strain>
    </source>
</reference>
<protein>
    <submittedName>
        <fullName evidence="4">DUF4011 domain-containing protein</fullName>
    </submittedName>
</protein>
<evidence type="ECO:0000256" key="1">
    <source>
        <dbReference type="SAM" id="MobiDB-lite"/>
    </source>
</evidence>
<dbReference type="Proteomes" id="UP000471152">
    <property type="component" value="Unassembled WGS sequence"/>
</dbReference>
<keyword evidence="5" id="KW-1185">Reference proteome</keyword>
<gene>
    <name evidence="4" type="ORF">G3R41_00905</name>
    <name evidence="3" type="ORF">GCU67_00905</name>
</gene>
<dbReference type="InterPro" id="IPR027417">
    <property type="entry name" value="P-loop_NTPase"/>
</dbReference>